<dbReference type="Proteomes" id="UP001485043">
    <property type="component" value="Unassembled WGS sequence"/>
</dbReference>
<gene>
    <name evidence="1" type="ORF">WJX84_010796</name>
</gene>
<dbReference type="AlphaFoldDB" id="A0AAW1SXY7"/>
<proteinExistence type="predicted"/>
<sequence length="384" mass="42480">MAQLAGSWNWAGLFPSRYRYFIFLNSSNRGPFMPAYWPKASHWSAVLTSRLNSLVKLVGPTISCEGGSDADSWNGPHVQSYIMATDQVGLKLLMNDEGVFACHQDISNTIKYSEIGASSVIMNAGYSIDSLMRRYQGIDWRDEANWNCNARASPYGDPFYDGIALEATEVMFVKVKERFVDLRWTYAVNAKRYDAWLTDADEKGARDVSGNEWQGMGDELKMPKILMRMAQGDTCFDHVFYRKANEDLPPLELPGLWQHFVVFGQHEGRPFRYMCQPKVLTGLEAFAAGQTLPAAVAAAVADVASATPASSVPAQRHLLEWDEFAQIGAQPGRGKLTSRVLGPYTSPQSSVMPSHMSETWPWILSKDTAVLATIGATPSSSHAG</sequence>
<keyword evidence="2" id="KW-1185">Reference proteome</keyword>
<protein>
    <recommendedName>
        <fullName evidence="3">Phospholipase B-like</fullName>
    </recommendedName>
</protein>
<accession>A0AAW1SXY7</accession>
<evidence type="ECO:0000313" key="2">
    <source>
        <dbReference type="Proteomes" id="UP001485043"/>
    </source>
</evidence>
<organism evidence="1 2">
    <name type="scientific">Apatococcus fuscideae</name>
    <dbReference type="NCBI Taxonomy" id="2026836"/>
    <lineage>
        <taxon>Eukaryota</taxon>
        <taxon>Viridiplantae</taxon>
        <taxon>Chlorophyta</taxon>
        <taxon>core chlorophytes</taxon>
        <taxon>Trebouxiophyceae</taxon>
        <taxon>Chlorellales</taxon>
        <taxon>Chlorellaceae</taxon>
        <taxon>Apatococcus</taxon>
    </lineage>
</organism>
<evidence type="ECO:0000313" key="1">
    <source>
        <dbReference type="EMBL" id="KAK9861621.1"/>
    </source>
</evidence>
<evidence type="ECO:0008006" key="3">
    <source>
        <dbReference type="Google" id="ProtNLM"/>
    </source>
</evidence>
<comment type="caution">
    <text evidence="1">The sequence shown here is derived from an EMBL/GenBank/DDBJ whole genome shotgun (WGS) entry which is preliminary data.</text>
</comment>
<dbReference type="EMBL" id="JALJOV010000727">
    <property type="protein sequence ID" value="KAK9861621.1"/>
    <property type="molecule type" value="Genomic_DNA"/>
</dbReference>
<name>A0AAW1SXY7_9CHLO</name>
<reference evidence="1 2" key="1">
    <citation type="journal article" date="2024" name="Nat. Commun.">
        <title>Phylogenomics reveals the evolutionary origins of lichenization in chlorophyte algae.</title>
        <authorList>
            <person name="Puginier C."/>
            <person name="Libourel C."/>
            <person name="Otte J."/>
            <person name="Skaloud P."/>
            <person name="Haon M."/>
            <person name="Grisel S."/>
            <person name="Petersen M."/>
            <person name="Berrin J.G."/>
            <person name="Delaux P.M."/>
            <person name="Dal Grande F."/>
            <person name="Keller J."/>
        </authorList>
    </citation>
    <scope>NUCLEOTIDE SEQUENCE [LARGE SCALE GENOMIC DNA]</scope>
    <source>
        <strain evidence="1 2">SAG 2523</strain>
    </source>
</reference>